<organism evidence="1 2">
    <name type="scientific">Cloacibacillus evryensis</name>
    <dbReference type="NCBI Taxonomy" id="508460"/>
    <lineage>
        <taxon>Bacteria</taxon>
        <taxon>Thermotogati</taxon>
        <taxon>Synergistota</taxon>
        <taxon>Synergistia</taxon>
        <taxon>Synergistales</taxon>
        <taxon>Synergistaceae</taxon>
        <taxon>Cloacibacillus</taxon>
    </lineage>
</organism>
<name>A0AAW5KAK8_9BACT</name>
<dbReference type="Gene3D" id="3.90.320.10">
    <property type="match status" value="1"/>
</dbReference>
<evidence type="ECO:0000313" key="2">
    <source>
        <dbReference type="Proteomes" id="UP001205919"/>
    </source>
</evidence>
<evidence type="ECO:0000313" key="1">
    <source>
        <dbReference type="EMBL" id="MCQ4815813.1"/>
    </source>
</evidence>
<keyword evidence="2" id="KW-1185">Reference proteome</keyword>
<comment type="caution">
    <text evidence="1">The sequence shown here is derived from an EMBL/GenBank/DDBJ whole genome shotgun (WGS) entry which is preliminary data.</text>
</comment>
<dbReference type="EMBL" id="JANFYT010000161">
    <property type="protein sequence ID" value="MCQ4815813.1"/>
    <property type="molecule type" value="Genomic_DNA"/>
</dbReference>
<gene>
    <name evidence="1" type="ORF">NE630_15400</name>
</gene>
<proteinExistence type="predicted"/>
<dbReference type="InterPro" id="IPR011604">
    <property type="entry name" value="PDDEXK-like_dom_sf"/>
</dbReference>
<dbReference type="Proteomes" id="UP001205919">
    <property type="component" value="Unassembled WGS sequence"/>
</dbReference>
<protein>
    <submittedName>
        <fullName evidence="1">Uncharacterized protein</fullName>
    </submittedName>
</protein>
<dbReference type="AlphaFoldDB" id="A0AAW5KAK8"/>
<accession>A0AAW5KAK8</accession>
<feature type="non-terminal residue" evidence="1">
    <location>
        <position position="60"/>
    </location>
</feature>
<reference evidence="1 2" key="1">
    <citation type="submission" date="2022-06" db="EMBL/GenBank/DDBJ databases">
        <title>Isolation of gut microbiota from human fecal samples.</title>
        <authorList>
            <person name="Pamer E.G."/>
            <person name="Barat B."/>
            <person name="Waligurski E."/>
            <person name="Medina S."/>
            <person name="Paddock L."/>
            <person name="Mostad J."/>
        </authorList>
    </citation>
    <scope>NUCLEOTIDE SEQUENCE [LARGE SCALE GENOMIC DNA]</scope>
    <source>
        <strain evidence="1 2">DFI.9.90</strain>
    </source>
</reference>
<sequence>MKFTVSELKKRKALQEEAGEEMYKEPQTVPLLPRFIKEEETLSGASRGSAYHKFLELLDF</sequence>
<dbReference type="RefSeq" id="WP_256182516.1">
    <property type="nucleotide sequence ID" value="NZ_JANFYT010000161.1"/>
</dbReference>